<dbReference type="EMBL" id="LZSX01000027">
    <property type="protein sequence ID" value="OBB86601.1"/>
    <property type="molecule type" value="Genomic_DNA"/>
</dbReference>
<feature type="region of interest" description="Disordered" evidence="1">
    <location>
        <begin position="1"/>
        <end position="21"/>
    </location>
</feature>
<evidence type="ECO:0000313" key="2">
    <source>
        <dbReference type="EMBL" id="OBB86601.1"/>
    </source>
</evidence>
<reference evidence="2 3" key="1">
    <citation type="submission" date="2016-06" db="EMBL/GenBank/DDBJ databases">
        <authorList>
            <person name="Kjaerup R.B."/>
            <person name="Dalgaard T.S."/>
            <person name="Juul-Madsen H.R."/>
        </authorList>
    </citation>
    <scope>NUCLEOTIDE SEQUENCE [LARGE SCALE GENOMIC DNA]</scope>
    <source>
        <strain evidence="2 3">852002-51834_SCH5396731</strain>
    </source>
</reference>
<gene>
    <name evidence="2" type="ORF">A5760_04175</name>
</gene>
<name>A0A1A0VTS7_9MYCO</name>
<dbReference type="AlphaFoldDB" id="A0A1A0VTS7"/>
<proteinExistence type="predicted"/>
<comment type="caution">
    <text evidence="2">The sequence shown here is derived from an EMBL/GenBank/DDBJ whole genome shotgun (WGS) entry which is preliminary data.</text>
</comment>
<accession>A0A1A0VTS7</accession>
<sequence>MEMDNRVVPLRSASSARNRGVRQPVQTVTAVCLRPQCRAEFQRKLSRGRRQDYCSPQCRHLADSERRRAQAKLKHYEQNTQRLRTDVEALNPNGRGPTAPSDDAPLGPSSICSDLQLARAVGRAEATLSLSDQMPDARNALAAELEALVEAVQRHLDLR</sequence>
<organism evidence="2 3">
    <name type="scientific">Mycobacterium colombiense</name>
    <dbReference type="NCBI Taxonomy" id="339268"/>
    <lineage>
        <taxon>Bacteria</taxon>
        <taxon>Bacillati</taxon>
        <taxon>Actinomycetota</taxon>
        <taxon>Actinomycetes</taxon>
        <taxon>Mycobacteriales</taxon>
        <taxon>Mycobacteriaceae</taxon>
        <taxon>Mycobacterium</taxon>
        <taxon>Mycobacterium avium complex (MAC)</taxon>
    </lineage>
</organism>
<dbReference type="Proteomes" id="UP000091914">
    <property type="component" value="Unassembled WGS sequence"/>
</dbReference>
<feature type="region of interest" description="Disordered" evidence="1">
    <location>
        <begin position="76"/>
        <end position="109"/>
    </location>
</feature>
<evidence type="ECO:0000313" key="3">
    <source>
        <dbReference type="Proteomes" id="UP000091914"/>
    </source>
</evidence>
<evidence type="ECO:0000256" key="1">
    <source>
        <dbReference type="SAM" id="MobiDB-lite"/>
    </source>
</evidence>
<protein>
    <submittedName>
        <fullName evidence="2">Uncharacterized protein</fullName>
    </submittedName>
</protein>